<comment type="caution">
    <text evidence="1">The sequence shown here is derived from an EMBL/GenBank/DDBJ whole genome shotgun (WGS) entry which is preliminary data.</text>
</comment>
<dbReference type="Proteomes" id="UP000238322">
    <property type="component" value="Unassembled WGS sequence"/>
</dbReference>
<dbReference type="OrthoDB" id="276167at2"/>
<dbReference type="EMBL" id="PUHY01000006">
    <property type="protein sequence ID" value="PQO36340.1"/>
    <property type="molecule type" value="Genomic_DNA"/>
</dbReference>
<evidence type="ECO:0000313" key="1">
    <source>
        <dbReference type="EMBL" id="PQO36340.1"/>
    </source>
</evidence>
<dbReference type="AlphaFoldDB" id="A0A2S8FWA3"/>
<organism evidence="1 2">
    <name type="scientific">Blastopirellula marina</name>
    <dbReference type="NCBI Taxonomy" id="124"/>
    <lineage>
        <taxon>Bacteria</taxon>
        <taxon>Pseudomonadati</taxon>
        <taxon>Planctomycetota</taxon>
        <taxon>Planctomycetia</taxon>
        <taxon>Pirellulales</taxon>
        <taxon>Pirellulaceae</taxon>
        <taxon>Blastopirellula</taxon>
    </lineage>
</organism>
<proteinExistence type="predicted"/>
<protein>
    <recommendedName>
        <fullName evidence="3">Class I SAM-dependent methyltransferase</fullName>
    </recommendedName>
</protein>
<accession>A0A2S8FWA3</accession>
<reference evidence="1 2" key="1">
    <citation type="submission" date="2018-02" db="EMBL/GenBank/DDBJ databases">
        <title>Comparative genomes isolates from brazilian mangrove.</title>
        <authorList>
            <person name="Araujo J.E."/>
            <person name="Taketani R.G."/>
            <person name="Silva M.C.P."/>
            <person name="Loureco M.V."/>
            <person name="Andreote F.D."/>
        </authorList>
    </citation>
    <scope>NUCLEOTIDE SEQUENCE [LARGE SCALE GENOMIC DNA]</scope>
    <source>
        <strain evidence="1 2">Hex-1 MGV</strain>
    </source>
</reference>
<evidence type="ECO:0008006" key="3">
    <source>
        <dbReference type="Google" id="ProtNLM"/>
    </source>
</evidence>
<dbReference type="RefSeq" id="WP_105329630.1">
    <property type="nucleotide sequence ID" value="NZ_PUHY01000006.1"/>
</dbReference>
<name>A0A2S8FWA3_9BACT</name>
<evidence type="ECO:0000313" key="2">
    <source>
        <dbReference type="Proteomes" id="UP000238322"/>
    </source>
</evidence>
<sequence length="170" mass="19530">MPKLKGKRGFRFIKELGGALRRARVSFAARWLVDADLITGRTLDYGCGFGSDADHLGWDAFDPYYRPQPVKGTYDTIVCNHVLNMLTRKSRQLAIDAIQGQLAERGNAWLIVPRNIPTSGKIAMRKRIQNYVVLDLPSVYLDDKLEIYRLQRDIHVVDQTEEIERRLEGR</sequence>
<dbReference type="InterPro" id="IPR029063">
    <property type="entry name" value="SAM-dependent_MTases_sf"/>
</dbReference>
<dbReference type="SUPFAM" id="SSF53335">
    <property type="entry name" value="S-adenosyl-L-methionine-dependent methyltransferases"/>
    <property type="match status" value="1"/>
</dbReference>
<gene>
    <name evidence="1" type="ORF">C5Y83_10560</name>
</gene>